<dbReference type="InterPro" id="IPR031599">
    <property type="entry name" value="ABC_tran_2"/>
</dbReference>
<sequence>MKRGWALTWVFLKNQFNLSVMKQKYIVRREQQWQPLLAVILFLVIAVPVELMVIFFYSGIYQGLALIGEESAMLLLLVLGGHLVAFLFGFPFVINQLYFVRDAEIPLPLPVTPRQVLGARLAGVWVNEVIGALLFLLPGLIVYGVLAGRGLGFYVGAALLTAGLPLLPIALSTSASLVFMRVTNLKGYRDLLRYLASFSGVLIFIAVQLAVHSDLPDKLDDPERIQQFFAGSGGLYEWLGGWYPPAAWAAHGLIQPFFSGGWTGWTAFAVVTAGALAFMFGLAGFLYYPGLIGGDEVAKNAKKKSTSTADALSRPRSPLAAWFWKEWKVFIRTPIFLMNAVTPLIIFTVMAFLPAFGNLGAVSRDLSTHPFAAKMVVWGAAGFILFISSMNGIASSAISREGKMFAFNLSLPVSAFTRLLAKWLHAFSFSLIIIAVVLVIQWMVFPSVPAVLWTLLLGMAGSCLFNGVGLLIDLWFPYLEWETPREVMQRFVGGMGMMLIQIVLGGLLAAIVGLGFFINLPDVWIKTGVLLLLIGLNAVLFFTLRGIAEDRYRRIEV</sequence>
<accession>A0A235B434</accession>
<feature type="transmembrane region" description="Helical" evidence="1">
    <location>
        <begin position="121"/>
        <end position="146"/>
    </location>
</feature>
<keyword evidence="1" id="KW-0812">Transmembrane</keyword>
<name>A0A235B434_9BACL</name>
<evidence type="ECO:0000313" key="2">
    <source>
        <dbReference type="EMBL" id="OYD06991.1"/>
    </source>
</evidence>
<keyword evidence="1" id="KW-0472">Membrane</keyword>
<feature type="transmembrane region" description="Helical" evidence="1">
    <location>
        <begin position="376"/>
        <end position="398"/>
    </location>
</feature>
<feature type="transmembrane region" description="Helical" evidence="1">
    <location>
        <begin position="497"/>
        <end position="518"/>
    </location>
</feature>
<feature type="transmembrane region" description="Helical" evidence="1">
    <location>
        <begin position="152"/>
        <end position="179"/>
    </location>
</feature>
<reference evidence="2 3" key="1">
    <citation type="submission" date="2017-07" db="EMBL/GenBank/DDBJ databases">
        <title>The genome sequence of Paludifilum halophilum highlights mechanisms for microbial adaptation to high salt environemnts.</title>
        <authorList>
            <person name="Belbahri L."/>
        </authorList>
    </citation>
    <scope>NUCLEOTIDE SEQUENCE [LARGE SCALE GENOMIC DNA]</scope>
    <source>
        <strain evidence="2 3">DSM 102817</strain>
    </source>
</reference>
<comment type="caution">
    <text evidence="2">The sequence shown here is derived from an EMBL/GenBank/DDBJ whole genome shotgun (WGS) entry which is preliminary data.</text>
</comment>
<evidence type="ECO:0000313" key="3">
    <source>
        <dbReference type="Proteomes" id="UP000215459"/>
    </source>
</evidence>
<dbReference type="RefSeq" id="WP_094265188.1">
    <property type="nucleotide sequence ID" value="NZ_NOWF01000008.1"/>
</dbReference>
<gene>
    <name evidence="2" type="ORF">CHM34_13745</name>
</gene>
<organism evidence="2 3">
    <name type="scientific">Paludifilum halophilum</name>
    <dbReference type="NCBI Taxonomy" id="1642702"/>
    <lineage>
        <taxon>Bacteria</taxon>
        <taxon>Bacillati</taxon>
        <taxon>Bacillota</taxon>
        <taxon>Bacilli</taxon>
        <taxon>Bacillales</taxon>
        <taxon>Thermoactinomycetaceae</taxon>
        <taxon>Paludifilum</taxon>
    </lineage>
</organism>
<dbReference type="Pfam" id="PF16949">
    <property type="entry name" value="ABC_tran_2"/>
    <property type="match status" value="1"/>
</dbReference>
<proteinExistence type="predicted"/>
<feature type="transmembrane region" description="Helical" evidence="1">
    <location>
        <begin position="450"/>
        <end position="476"/>
    </location>
</feature>
<dbReference type="EMBL" id="NOWF01000008">
    <property type="protein sequence ID" value="OYD06991.1"/>
    <property type="molecule type" value="Genomic_DNA"/>
</dbReference>
<feature type="transmembrane region" description="Helical" evidence="1">
    <location>
        <begin position="191"/>
        <end position="211"/>
    </location>
</feature>
<keyword evidence="1" id="KW-1133">Transmembrane helix</keyword>
<dbReference type="OrthoDB" id="138672at2"/>
<dbReference type="AlphaFoldDB" id="A0A235B434"/>
<keyword evidence="3" id="KW-1185">Reference proteome</keyword>
<evidence type="ECO:0000256" key="1">
    <source>
        <dbReference type="SAM" id="Phobius"/>
    </source>
</evidence>
<feature type="transmembrane region" description="Helical" evidence="1">
    <location>
        <begin position="72"/>
        <end position="100"/>
    </location>
</feature>
<dbReference type="Proteomes" id="UP000215459">
    <property type="component" value="Unassembled WGS sequence"/>
</dbReference>
<feature type="transmembrane region" description="Helical" evidence="1">
    <location>
        <begin position="265"/>
        <end position="288"/>
    </location>
</feature>
<feature type="transmembrane region" description="Helical" evidence="1">
    <location>
        <begin position="419"/>
        <end position="444"/>
    </location>
</feature>
<feature type="transmembrane region" description="Helical" evidence="1">
    <location>
        <begin position="36"/>
        <end position="60"/>
    </location>
</feature>
<protein>
    <submittedName>
        <fullName evidence="2">Uncharacterized protein</fullName>
    </submittedName>
</protein>
<feature type="transmembrane region" description="Helical" evidence="1">
    <location>
        <begin position="524"/>
        <end position="544"/>
    </location>
</feature>
<feature type="transmembrane region" description="Helical" evidence="1">
    <location>
        <begin position="335"/>
        <end position="356"/>
    </location>
</feature>